<protein>
    <recommendedName>
        <fullName evidence="1">VOC domain-containing protein</fullName>
    </recommendedName>
</protein>
<dbReference type="InterPro" id="IPR053863">
    <property type="entry name" value="Glyoxy/Ble-like_N"/>
</dbReference>
<organism evidence="2 3">
    <name type="scientific">Pseudonocardia asaccharolytica DSM 44247 = NBRC 16224</name>
    <dbReference type="NCBI Taxonomy" id="1123024"/>
    <lineage>
        <taxon>Bacteria</taxon>
        <taxon>Bacillati</taxon>
        <taxon>Actinomycetota</taxon>
        <taxon>Actinomycetes</taxon>
        <taxon>Pseudonocardiales</taxon>
        <taxon>Pseudonocardiaceae</taxon>
        <taxon>Pseudonocardia</taxon>
    </lineage>
</organism>
<accession>A0A511D0F5</accession>
<feature type="domain" description="VOC" evidence="1">
    <location>
        <begin position="11"/>
        <end position="63"/>
    </location>
</feature>
<evidence type="ECO:0000259" key="1">
    <source>
        <dbReference type="PROSITE" id="PS51819"/>
    </source>
</evidence>
<reference evidence="2 3" key="1">
    <citation type="submission" date="2019-07" db="EMBL/GenBank/DDBJ databases">
        <title>Whole genome shotgun sequence of Pseudonocardia asaccharolytica NBRC 16224.</title>
        <authorList>
            <person name="Hosoyama A."/>
            <person name="Uohara A."/>
            <person name="Ohji S."/>
            <person name="Ichikawa N."/>
        </authorList>
    </citation>
    <scope>NUCLEOTIDE SEQUENCE [LARGE SCALE GENOMIC DNA]</scope>
    <source>
        <strain evidence="2 3">NBRC 16224</strain>
    </source>
</reference>
<name>A0A511D0F5_9PSEU</name>
<dbReference type="PROSITE" id="PS51819">
    <property type="entry name" value="VOC"/>
    <property type="match status" value="1"/>
</dbReference>
<dbReference type="RefSeq" id="WP_186814205.1">
    <property type="nucleotide sequence ID" value="NZ_AUII01000009.1"/>
</dbReference>
<comment type="caution">
    <text evidence="2">The sequence shown here is derived from an EMBL/GenBank/DDBJ whole genome shotgun (WGS) entry which is preliminary data.</text>
</comment>
<dbReference type="Gene3D" id="3.10.180.10">
    <property type="entry name" value="2,3-Dihydroxybiphenyl 1,2-Dioxygenase, domain 1"/>
    <property type="match status" value="1"/>
</dbReference>
<evidence type="ECO:0000313" key="3">
    <source>
        <dbReference type="Proteomes" id="UP000321328"/>
    </source>
</evidence>
<gene>
    <name evidence="2" type="ORF">PA7_21090</name>
</gene>
<proteinExistence type="predicted"/>
<dbReference type="AlphaFoldDB" id="A0A511D0F5"/>
<sequence>MSTTAAPELAGVHHLKLPVRDLGRSRDWYANRLGYEVAAEFVEGGRLMGCRGLHDRARPPGER</sequence>
<dbReference type="InterPro" id="IPR029068">
    <property type="entry name" value="Glyas_Bleomycin-R_OHBP_Dase"/>
</dbReference>
<dbReference type="Pfam" id="PF22677">
    <property type="entry name" value="Ble-like_N"/>
    <property type="match status" value="1"/>
</dbReference>
<keyword evidence="3" id="KW-1185">Reference proteome</keyword>
<dbReference type="EMBL" id="BJVI01000018">
    <property type="protein sequence ID" value="GEL18272.1"/>
    <property type="molecule type" value="Genomic_DNA"/>
</dbReference>
<evidence type="ECO:0000313" key="2">
    <source>
        <dbReference type="EMBL" id="GEL18272.1"/>
    </source>
</evidence>
<dbReference type="Proteomes" id="UP000321328">
    <property type="component" value="Unassembled WGS sequence"/>
</dbReference>
<dbReference type="InterPro" id="IPR037523">
    <property type="entry name" value="VOC_core"/>
</dbReference>
<dbReference type="SUPFAM" id="SSF54593">
    <property type="entry name" value="Glyoxalase/Bleomycin resistance protein/Dihydroxybiphenyl dioxygenase"/>
    <property type="match status" value="1"/>
</dbReference>